<sequence>MGEEADAVHNKSVIRLFHIAAYSGSSEVQSLIFVGILFIYLIAVSANVLITILVCLVPQLHTPMYFFLCNLAILDIFYVSAILPKLLAITITGDHTISFNGCLTQMFCFLWCATQEVFLLTCMAYDRYVAICIPLRYSQIINKGLCIAMALPTWLFSGVIAFFHSIYASFLLFNYFQKIDHFFCDLKALLMISLSDTRAMEIFIIVENIYIGFPPFFCILTSYIYIISAILKIQTSARRFKAFSSCTSHVTVVLMSYGISLSLYAQPQSEQSLKQSKLLAPMLNPLVYSVRNRDVLQAVKKLTMGI</sequence>
<reference evidence="13" key="1">
    <citation type="journal article" date="2016" name="Nature">
        <title>Genome evolution in the allotetraploid frog Xenopus laevis.</title>
        <authorList>
            <person name="Session A.M."/>
            <person name="Uno Y."/>
            <person name="Kwon T."/>
            <person name="Chapman J.A."/>
            <person name="Toyoda A."/>
            <person name="Takahashi S."/>
            <person name="Fukui A."/>
            <person name="Hikosaka A."/>
            <person name="Suzuki A."/>
            <person name="Kondo M."/>
            <person name="van Heeringen S.J."/>
            <person name="Quigley I."/>
            <person name="Heinz S."/>
            <person name="Ogino H."/>
            <person name="Ochi H."/>
            <person name="Hellsten U."/>
            <person name="Lyons J.B."/>
            <person name="Simakov O."/>
            <person name="Putnam N."/>
            <person name="Stites J."/>
            <person name="Kuroki Y."/>
            <person name="Tanaka T."/>
            <person name="Michiue T."/>
            <person name="Watanabe M."/>
            <person name="Bogdanovic O."/>
            <person name="Lister R."/>
            <person name="Georgiou G."/>
            <person name="Paranjpe S.S."/>
            <person name="van Kruijsbergen I."/>
            <person name="Shu S."/>
            <person name="Carlson J."/>
            <person name="Kinoshita T."/>
            <person name="Ohta Y."/>
            <person name="Mawaribuchi S."/>
            <person name="Jenkins J."/>
            <person name="Grimwood J."/>
            <person name="Schmutz J."/>
            <person name="Mitros T."/>
            <person name="Mozaffari S.V."/>
            <person name="Suzuki Y."/>
            <person name="Haramoto Y."/>
            <person name="Yamamoto T.S."/>
            <person name="Takagi C."/>
            <person name="Heald R."/>
            <person name="Miller K."/>
            <person name="Haudenschild C."/>
            <person name="Kitzman J."/>
            <person name="Nakayama T."/>
            <person name="Izutsu Y."/>
            <person name="Robert J."/>
            <person name="Fortriede J."/>
            <person name="Burns K."/>
            <person name="Lotay V."/>
            <person name="Karimi K."/>
            <person name="Yasuoka Y."/>
            <person name="Dichmann D.S."/>
            <person name="Flajnik M.F."/>
            <person name="Houston D.W."/>
            <person name="Shendure J."/>
            <person name="DuPasquier L."/>
            <person name="Vize P.D."/>
            <person name="Zorn A.M."/>
            <person name="Ito M."/>
            <person name="Marcotte E.M."/>
            <person name="Wallingford J.B."/>
            <person name="Ito Y."/>
            <person name="Asashima M."/>
            <person name="Ueno N."/>
            <person name="Matsuda Y."/>
            <person name="Veenstra G.J."/>
            <person name="Fujiyama A."/>
            <person name="Harland R.M."/>
            <person name="Taira M."/>
            <person name="Rokhsar D.S."/>
        </authorList>
    </citation>
    <scope>NUCLEOTIDE SEQUENCE [LARGE SCALE GENOMIC DNA]</scope>
    <source>
        <strain evidence="13">J</strain>
    </source>
</reference>
<keyword evidence="9" id="KW-0807">Transducer</keyword>
<dbReference type="CDD" id="cd13954">
    <property type="entry name" value="7tmA_OR"/>
    <property type="match status" value="1"/>
</dbReference>
<organism evidence="12 13">
    <name type="scientific">Xenopus laevis</name>
    <name type="common">African clawed frog</name>
    <dbReference type="NCBI Taxonomy" id="8355"/>
    <lineage>
        <taxon>Eukaryota</taxon>
        <taxon>Metazoa</taxon>
        <taxon>Chordata</taxon>
        <taxon>Craniata</taxon>
        <taxon>Vertebrata</taxon>
        <taxon>Euteleostomi</taxon>
        <taxon>Amphibia</taxon>
        <taxon>Batrachia</taxon>
        <taxon>Anura</taxon>
        <taxon>Pipoidea</taxon>
        <taxon>Pipidae</taxon>
        <taxon>Xenopodinae</taxon>
        <taxon>Xenopus</taxon>
        <taxon>Xenopus</taxon>
    </lineage>
</organism>
<dbReference type="InterPro" id="IPR000725">
    <property type="entry name" value="Olfact_rcpt"/>
</dbReference>
<gene>
    <name evidence="12" type="ORF">XELAEV_18018725mg</name>
</gene>
<dbReference type="InterPro" id="IPR000276">
    <property type="entry name" value="GPCR_Rhodpsn"/>
</dbReference>
<name>A0A974HTU6_XENLA</name>
<dbReference type="PRINTS" id="PR00237">
    <property type="entry name" value="GPCRRHODOPSN"/>
</dbReference>
<keyword evidence="2" id="KW-1003">Cell membrane</keyword>
<dbReference type="Pfam" id="PF13853">
    <property type="entry name" value="7tm_4"/>
    <property type="match status" value="1"/>
</dbReference>
<evidence type="ECO:0000256" key="3">
    <source>
        <dbReference type="ARBA" id="ARBA00022692"/>
    </source>
</evidence>
<dbReference type="PROSITE" id="PS50262">
    <property type="entry name" value="G_PROTEIN_RECEP_F1_2"/>
    <property type="match status" value="1"/>
</dbReference>
<evidence type="ECO:0000256" key="6">
    <source>
        <dbReference type="ARBA" id="ARBA00023040"/>
    </source>
</evidence>
<dbReference type="EMBL" id="CM004470">
    <property type="protein sequence ID" value="OCT90109.1"/>
    <property type="molecule type" value="Genomic_DNA"/>
</dbReference>
<keyword evidence="3 10" id="KW-0812">Transmembrane</keyword>
<evidence type="ECO:0000256" key="5">
    <source>
        <dbReference type="ARBA" id="ARBA00022989"/>
    </source>
</evidence>
<dbReference type="GO" id="GO:0004984">
    <property type="term" value="F:olfactory receptor activity"/>
    <property type="evidence" value="ECO:0007669"/>
    <property type="project" value="InterPro"/>
</dbReference>
<dbReference type="InterPro" id="IPR050516">
    <property type="entry name" value="Olfactory_GPCR"/>
</dbReference>
<evidence type="ECO:0000256" key="1">
    <source>
        <dbReference type="ARBA" id="ARBA00004651"/>
    </source>
</evidence>
<accession>A0A974HTU6</accession>
<evidence type="ECO:0000256" key="2">
    <source>
        <dbReference type="ARBA" id="ARBA00022475"/>
    </source>
</evidence>
<comment type="subcellular location">
    <subcellularLocation>
        <location evidence="1">Cell membrane</location>
        <topology evidence="1">Multi-pass membrane protein</topology>
    </subcellularLocation>
</comment>
<evidence type="ECO:0000256" key="10">
    <source>
        <dbReference type="SAM" id="Phobius"/>
    </source>
</evidence>
<feature type="transmembrane region" description="Helical" evidence="10">
    <location>
        <begin position="145"/>
        <end position="167"/>
    </location>
</feature>
<dbReference type="Proteomes" id="UP000694892">
    <property type="component" value="Chromosome 3L"/>
</dbReference>
<evidence type="ECO:0000313" key="12">
    <source>
        <dbReference type="EMBL" id="OCT90109.1"/>
    </source>
</evidence>
<keyword evidence="6" id="KW-0297">G-protein coupled receptor</keyword>
<keyword evidence="4" id="KW-0552">Olfaction</keyword>
<feature type="transmembrane region" description="Helical" evidence="10">
    <location>
        <begin position="209"/>
        <end position="231"/>
    </location>
</feature>
<dbReference type="SUPFAM" id="SSF81321">
    <property type="entry name" value="Family A G protein-coupled receptor-like"/>
    <property type="match status" value="1"/>
</dbReference>
<dbReference type="GO" id="GO:0004930">
    <property type="term" value="F:G protein-coupled receptor activity"/>
    <property type="evidence" value="ECO:0007669"/>
    <property type="project" value="UniProtKB-KW"/>
</dbReference>
<dbReference type="AlphaFoldDB" id="A0A974HTU6"/>
<dbReference type="PANTHER" id="PTHR26452">
    <property type="entry name" value="OLFACTORY RECEPTOR"/>
    <property type="match status" value="1"/>
</dbReference>
<dbReference type="Gene3D" id="1.20.1070.10">
    <property type="entry name" value="Rhodopsin 7-helix transmembrane proteins"/>
    <property type="match status" value="1"/>
</dbReference>
<feature type="transmembrane region" description="Helical" evidence="10">
    <location>
        <begin position="103"/>
        <end position="125"/>
    </location>
</feature>
<evidence type="ECO:0000256" key="8">
    <source>
        <dbReference type="ARBA" id="ARBA00023170"/>
    </source>
</evidence>
<evidence type="ECO:0000313" key="13">
    <source>
        <dbReference type="Proteomes" id="UP000694892"/>
    </source>
</evidence>
<dbReference type="FunFam" id="1.20.1070.10:FF:000008">
    <property type="entry name" value="Olfactory receptor"/>
    <property type="match status" value="1"/>
</dbReference>
<proteinExistence type="predicted"/>
<dbReference type="GO" id="GO:0005886">
    <property type="term" value="C:plasma membrane"/>
    <property type="evidence" value="ECO:0007669"/>
    <property type="project" value="UniProtKB-SubCell"/>
</dbReference>
<evidence type="ECO:0000256" key="7">
    <source>
        <dbReference type="ARBA" id="ARBA00023136"/>
    </source>
</evidence>
<evidence type="ECO:0000256" key="9">
    <source>
        <dbReference type="ARBA" id="ARBA00023224"/>
    </source>
</evidence>
<protein>
    <recommendedName>
        <fullName evidence="11">G-protein coupled receptors family 1 profile domain-containing protein</fullName>
    </recommendedName>
</protein>
<feature type="transmembrane region" description="Helical" evidence="10">
    <location>
        <begin position="31"/>
        <end position="57"/>
    </location>
</feature>
<evidence type="ECO:0000259" key="11">
    <source>
        <dbReference type="PROSITE" id="PS50262"/>
    </source>
</evidence>
<dbReference type="InterPro" id="IPR017452">
    <property type="entry name" value="GPCR_Rhodpsn_7TM"/>
</dbReference>
<feature type="domain" description="G-protein coupled receptors family 1 profile" evidence="11">
    <location>
        <begin position="46"/>
        <end position="257"/>
    </location>
</feature>
<keyword evidence="7 10" id="KW-0472">Membrane</keyword>
<dbReference type="PRINTS" id="PR00245">
    <property type="entry name" value="OLFACTORYR"/>
</dbReference>
<keyword evidence="5 10" id="KW-1133">Transmembrane helix</keyword>
<feature type="transmembrane region" description="Helical" evidence="10">
    <location>
        <begin position="64"/>
        <end position="83"/>
    </location>
</feature>
<evidence type="ECO:0000256" key="4">
    <source>
        <dbReference type="ARBA" id="ARBA00022725"/>
    </source>
</evidence>
<keyword evidence="8" id="KW-0675">Receptor</keyword>
<keyword evidence="4" id="KW-0716">Sensory transduction</keyword>